<dbReference type="STRING" id="56857.A0A200QV04"/>
<dbReference type="InterPro" id="IPR052579">
    <property type="entry name" value="Zinc_finger_SWIM"/>
</dbReference>
<keyword evidence="2" id="KW-1185">Reference proteome</keyword>
<evidence type="ECO:0000313" key="2">
    <source>
        <dbReference type="Proteomes" id="UP000195402"/>
    </source>
</evidence>
<dbReference type="PANTHER" id="PTHR31569">
    <property type="entry name" value="SWIM-TYPE DOMAIN-CONTAINING PROTEIN"/>
    <property type="match status" value="1"/>
</dbReference>
<reference evidence="1 2" key="1">
    <citation type="journal article" date="2017" name="Mol. Plant">
        <title>The Genome of Medicinal Plant Macleaya cordata Provides New Insights into Benzylisoquinoline Alkaloids Metabolism.</title>
        <authorList>
            <person name="Liu X."/>
            <person name="Liu Y."/>
            <person name="Huang P."/>
            <person name="Ma Y."/>
            <person name="Qing Z."/>
            <person name="Tang Q."/>
            <person name="Cao H."/>
            <person name="Cheng P."/>
            <person name="Zheng Y."/>
            <person name="Yuan Z."/>
            <person name="Zhou Y."/>
            <person name="Liu J."/>
            <person name="Tang Z."/>
            <person name="Zhuo Y."/>
            <person name="Zhang Y."/>
            <person name="Yu L."/>
            <person name="Huang J."/>
            <person name="Yang P."/>
            <person name="Peng Q."/>
            <person name="Zhang J."/>
            <person name="Jiang W."/>
            <person name="Zhang Z."/>
            <person name="Lin K."/>
            <person name="Ro D.K."/>
            <person name="Chen X."/>
            <person name="Xiong X."/>
            <person name="Shang Y."/>
            <person name="Huang S."/>
            <person name="Zeng J."/>
        </authorList>
    </citation>
    <scope>NUCLEOTIDE SEQUENCE [LARGE SCALE GENOMIC DNA]</scope>
    <source>
        <strain evidence="2">cv. BLH2017</strain>
        <tissue evidence="1">Root</tissue>
    </source>
</reference>
<proteinExistence type="predicted"/>
<dbReference type="AlphaFoldDB" id="A0A200QV04"/>
<protein>
    <submittedName>
        <fullName evidence="1">Transposase</fullName>
    </submittedName>
</protein>
<accession>A0A200QV04</accession>
<evidence type="ECO:0000313" key="1">
    <source>
        <dbReference type="EMBL" id="OVA14297.1"/>
    </source>
</evidence>
<name>A0A200QV04_MACCD</name>
<dbReference type="PANTHER" id="PTHR31569:SF4">
    <property type="entry name" value="SWIM-TYPE DOMAIN-CONTAINING PROTEIN"/>
    <property type="match status" value="1"/>
</dbReference>
<organism evidence="1 2">
    <name type="scientific">Macleaya cordata</name>
    <name type="common">Five-seeded plume-poppy</name>
    <name type="synonym">Bocconia cordata</name>
    <dbReference type="NCBI Taxonomy" id="56857"/>
    <lineage>
        <taxon>Eukaryota</taxon>
        <taxon>Viridiplantae</taxon>
        <taxon>Streptophyta</taxon>
        <taxon>Embryophyta</taxon>
        <taxon>Tracheophyta</taxon>
        <taxon>Spermatophyta</taxon>
        <taxon>Magnoliopsida</taxon>
        <taxon>Ranunculales</taxon>
        <taxon>Papaveraceae</taxon>
        <taxon>Papaveroideae</taxon>
        <taxon>Macleaya</taxon>
    </lineage>
</organism>
<sequence>MSKVVRRSERLLNAKDVLSMEEDGTVMEIPSKEEDHSSNNSFVEGIGSSNPIRDPQSNPFEILKVDEMPVDHPHKDTDIVEQAVPILKVGVDLTQCFSTDKVFDSREEVIHWCQEVAKKNNTVLVISNTKSVNKPAGKGSVVELGCERGDREPALMNAIDVVFPGASRLLCTSHMTRDVVTNCKKAFEENYELWNDFCRGWEYVWKAKTKDEYMDAFPDFLMAWLPRYPSCIAYLRDTWLVHKEQFVLAWTQKIKHFGNTTIDRVESEHGQLKKHLGPSLGSFITCWEAMHDMINNEIVQIKASFEKSLTTVKHEHHGPAFKELRNHVSHHALELIQLELNRSEDVDIGVASCKCVLRSTHGLPCAHELIQYAKEGRPIPLSAIDSQWKQLSVVPLVEKRIDFDFLPEVQLLRQRWIEASETERCSLVEKLEEIAKPKTTKS</sequence>
<dbReference type="InParanoid" id="A0A200QV04"/>
<dbReference type="Proteomes" id="UP000195402">
    <property type="component" value="Unassembled WGS sequence"/>
</dbReference>
<dbReference type="OrthoDB" id="2422440at2759"/>
<dbReference type="EMBL" id="MVGT01001057">
    <property type="protein sequence ID" value="OVA14297.1"/>
    <property type="molecule type" value="Genomic_DNA"/>
</dbReference>
<gene>
    <name evidence="1" type="ORF">BVC80_9021g16</name>
</gene>
<comment type="caution">
    <text evidence="1">The sequence shown here is derived from an EMBL/GenBank/DDBJ whole genome shotgun (WGS) entry which is preliminary data.</text>
</comment>